<dbReference type="GO" id="GO:0016757">
    <property type="term" value="F:glycosyltransferase activity"/>
    <property type="evidence" value="ECO:0007669"/>
    <property type="project" value="UniProtKB-KW"/>
</dbReference>
<dbReference type="Pfam" id="PF13439">
    <property type="entry name" value="Glyco_transf_4"/>
    <property type="match status" value="1"/>
</dbReference>
<proteinExistence type="predicted"/>
<keyword evidence="1" id="KW-0328">Glycosyltransferase</keyword>
<evidence type="ECO:0000313" key="4">
    <source>
        <dbReference type="EMBL" id="STZ60144.1"/>
    </source>
</evidence>
<feature type="domain" description="Glycosyltransferase subfamily 4-like N-terminal" evidence="3">
    <location>
        <begin position="21"/>
        <end position="139"/>
    </location>
</feature>
<dbReference type="Gene3D" id="3.40.50.2000">
    <property type="entry name" value="Glycogen Phosphorylase B"/>
    <property type="match status" value="1"/>
</dbReference>
<evidence type="ECO:0000256" key="1">
    <source>
        <dbReference type="ARBA" id="ARBA00022676"/>
    </source>
</evidence>
<evidence type="ECO:0000256" key="2">
    <source>
        <dbReference type="ARBA" id="ARBA00022679"/>
    </source>
</evidence>
<sequence>MISLASVPAAHPYVRAVVDPQHVRLLPDPVPPTATLPGQWWPPRFFEPEYLEAHLADVDVLHVHFGFDATPPAVLAQVVALLDQRRVPLVVTVHDLHNPHFREVGEHLERLGILVAAAAEVITLTEGAAAEVQRRWGRSAVVAPHPPVLAPEHIGVPRPPRTQQVVAVHAKSLRANIDPWPVLDALLPRAGDRWRLRLDLDQAVLRSPRSGEATRDRLDAYVAAGVDVRVHPRFTDDALRRYLAEIDVMVLPYRFGTHSGWIEACYDAGVCAVVPDNGYFHEQQRFPVYTYRPDGLDAASLHRAVAAALSAEVATGPSVAARRRELLARVRAQMTELYRRVSTAATVA</sequence>
<dbReference type="Proteomes" id="UP000254978">
    <property type="component" value="Unassembled WGS sequence"/>
</dbReference>
<organism evidence="4 5">
    <name type="scientific">Mycolicibacterium tokaiense</name>
    <dbReference type="NCBI Taxonomy" id="39695"/>
    <lineage>
        <taxon>Bacteria</taxon>
        <taxon>Bacillati</taxon>
        <taxon>Actinomycetota</taxon>
        <taxon>Actinomycetes</taxon>
        <taxon>Mycobacteriales</taxon>
        <taxon>Mycobacteriaceae</taxon>
        <taxon>Mycolicibacterium</taxon>
    </lineage>
</organism>
<evidence type="ECO:0000313" key="5">
    <source>
        <dbReference type="Proteomes" id="UP000254978"/>
    </source>
</evidence>
<name>A0A378THY1_9MYCO</name>
<dbReference type="RefSeq" id="WP_163907932.1">
    <property type="nucleotide sequence ID" value="NZ_AP022600.1"/>
</dbReference>
<keyword evidence="5" id="KW-1185">Reference proteome</keyword>
<dbReference type="EMBL" id="UGQT01000001">
    <property type="protein sequence ID" value="STZ60144.1"/>
    <property type="molecule type" value="Genomic_DNA"/>
</dbReference>
<dbReference type="AlphaFoldDB" id="A0A378THY1"/>
<keyword evidence="2" id="KW-0808">Transferase</keyword>
<gene>
    <name evidence="4" type="ORF">NCTC10821_03682</name>
</gene>
<evidence type="ECO:0000259" key="3">
    <source>
        <dbReference type="Pfam" id="PF13439"/>
    </source>
</evidence>
<dbReference type="InterPro" id="IPR028098">
    <property type="entry name" value="Glyco_trans_4-like_N"/>
</dbReference>
<reference evidence="4 5" key="1">
    <citation type="submission" date="2018-06" db="EMBL/GenBank/DDBJ databases">
        <authorList>
            <consortium name="Pathogen Informatics"/>
            <person name="Doyle S."/>
        </authorList>
    </citation>
    <scope>NUCLEOTIDE SEQUENCE [LARGE SCALE GENOMIC DNA]</scope>
    <source>
        <strain evidence="4 5">NCTC10821</strain>
    </source>
</reference>
<protein>
    <recommendedName>
        <fullName evidence="3">Glycosyltransferase subfamily 4-like N-terminal domain-containing protein</fullName>
    </recommendedName>
</protein>
<dbReference type="SUPFAM" id="SSF53756">
    <property type="entry name" value="UDP-Glycosyltransferase/glycogen phosphorylase"/>
    <property type="match status" value="1"/>
</dbReference>
<accession>A0A378THY1</accession>